<dbReference type="EnsemblPlants" id="TuG1812G0500001980.01.T01">
    <property type="protein sequence ID" value="TuG1812G0500001980.01.T01"/>
    <property type="gene ID" value="TuG1812G0500001980.01"/>
</dbReference>
<name>A0A8R7QE91_TRIUA</name>
<feature type="region of interest" description="Disordered" evidence="1">
    <location>
        <begin position="1"/>
        <end position="37"/>
    </location>
</feature>
<keyword evidence="3" id="KW-1185">Reference proteome</keyword>
<dbReference type="Gramene" id="TuG1812G0500001980.01.T01">
    <property type="protein sequence ID" value="TuG1812G0500001980.01.T01"/>
    <property type="gene ID" value="TuG1812G0500001980.01"/>
</dbReference>
<organism evidence="2 3">
    <name type="scientific">Triticum urartu</name>
    <name type="common">Red wild einkorn</name>
    <name type="synonym">Crithodium urartu</name>
    <dbReference type="NCBI Taxonomy" id="4572"/>
    <lineage>
        <taxon>Eukaryota</taxon>
        <taxon>Viridiplantae</taxon>
        <taxon>Streptophyta</taxon>
        <taxon>Embryophyta</taxon>
        <taxon>Tracheophyta</taxon>
        <taxon>Spermatophyta</taxon>
        <taxon>Magnoliopsida</taxon>
        <taxon>Liliopsida</taxon>
        <taxon>Poales</taxon>
        <taxon>Poaceae</taxon>
        <taxon>BOP clade</taxon>
        <taxon>Pooideae</taxon>
        <taxon>Triticodae</taxon>
        <taxon>Triticeae</taxon>
        <taxon>Triticinae</taxon>
        <taxon>Triticum</taxon>
    </lineage>
</organism>
<reference evidence="3" key="1">
    <citation type="journal article" date="2013" name="Nature">
        <title>Draft genome of the wheat A-genome progenitor Triticum urartu.</title>
        <authorList>
            <person name="Ling H.Q."/>
            <person name="Zhao S."/>
            <person name="Liu D."/>
            <person name="Wang J."/>
            <person name="Sun H."/>
            <person name="Zhang C."/>
            <person name="Fan H."/>
            <person name="Li D."/>
            <person name="Dong L."/>
            <person name="Tao Y."/>
            <person name="Gao C."/>
            <person name="Wu H."/>
            <person name="Li Y."/>
            <person name="Cui Y."/>
            <person name="Guo X."/>
            <person name="Zheng S."/>
            <person name="Wang B."/>
            <person name="Yu K."/>
            <person name="Liang Q."/>
            <person name="Yang W."/>
            <person name="Lou X."/>
            <person name="Chen J."/>
            <person name="Feng M."/>
            <person name="Jian J."/>
            <person name="Zhang X."/>
            <person name="Luo G."/>
            <person name="Jiang Y."/>
            <person name="Liu J."/>
            <person name="Wang Z."/>
            <person name="Sha Y."/>
            <person name="Zhang B."/>
            <person name="Wu H."/>
            <person name="Tang D."/>
            <person name="Shen Q."/>
            <person name="Xue P."/>
            <person name="Zou S."/>
            <person name="Wang X."/>
            <person name="Liu X."/>
            <person name="Wang F."/>
            <person name="Yang Y."/>
            <person name="An X."/>
            <person name="Dong Z."/>
            <person name="Zhang K."/>
            <person name="Zhang X."/>
            <person name="Luo M.C."/>
            <person name="Dvorak J."/>
            <person name="Tong Y."/>
            <person name="Wang J."/>
            <person name="Yang H."/>
            <person name="Li Z."/>
            <person name="Wang D."/>
            <person name="Zhang A."/>
            <person name="Wang J."/>
        </authorList>
    </citation>
    <scope>NUCLEOTIDE SEQUENCE</scope>
    <source>
        <strain evidence="3">cv. G1812</strain>
    </source>
</reference>
<dbReference type="AlphaFoldDB" id="A0A8R7QE91"/>
<accession>A0A8R7QE91</accession>
<dbReference type="Proteomes" id="UP000015106">
    <property type="component" value="Chromosome 5"/>
</dbReference>
<evidence type="ECO:0000256" key="1">
    <source>
        <dbReference type="SAM" id="MobiDB-lite"/>
    </source>
</evidence>
<reference evidence="2" key="2">
    <citation type="submission" date="2018-03" db="EMBL/GenBank/DDBJ databases">
        <title>The Triticum urartu genome reveals the dynamic nature of wheat genome evolution.</title>
        <authorList>
            <person name="Ling H."/>
            <person name="Ma B."/>
            <person name="Shi X."/>
            <person name="Liu H."/>
            <person name="Dong L."/>
            <person name="Sun H."/>
            <person name="Cao Y."/>
            <person name="Gao Q."/>
            <person name="Zheng S."/>
            <person name="Li Y."/>
            <person name="Yu Y."/>
            <person name="Du H."/>
            <person name="Qi M."/>
            <person name="Li Y."/>
            <person name="Yu H."/>
            <person name="Cui Y."/>
            <person name="Wang N."/>
            <person name="Chen C."/>
            <person name="Wu H."/>
            <person name="Zhao Y."/>
            <person name="Zhang J."/>
            <person name="Li Y."/>
            <person name="Zhou W."/>
            <person name="Zhang B."/>
            <person name="Hu W."/>
            <person name="Eijk M."/>
            <person name="Tang J."/>
            <person name="Witsenboer H."/>
            <person name="Zhao S."/>
            <person name="Li Z."/>
            <person name="Zhang A."/>
            <person name="Wang D."/>
            <person name="Liang C."/>
        </authorList>
    </citation>
    <scope>NUCLEOTIDE SEQUENCE [LARGE SCALE GENOMIC DNA]</scope>
    <source>
        <strain evidence="2">cv. G1812</strain>
    </source>
</reference>
<evidence type="ECO:0000313" key="2">
    <source>
        <dbReference type="EnsemblPlants" id="TuG1812G0500001980.01.T01"/>
    </source>
</evidence>
<sequence length="55" mass="6049">MKVDASGWTRDIRSESGMGDSVEIEGSEQSENIRVEGLAWDSPRVGYTGKQAYPD</sequence>
<reference evidence="2" key="3">
    <citation type="submission" date="2022-06" db="UniProtKB">
        <authorList>
            <consortium name="EnsemblPlants"/>
        </authorList>
    </citation>
    <scope>IDENTIFICATION</scope>
</reference>
<evidence type="ECO:0000313" key="3">
    <source>
        <dbReference type="Proteomes" id="UP000015106"/>
    </source>
</evidence>
<proteinExistence type="predicted"/>
<protein>
    <submittedName>
        <fullName evidence="2">Uncharacterized protein</fullName>
    </submittedName>
</protein>